<accession>A0A6S6SSW7</accession>
<reference evidence="2" key="1">
    <citation type="submission" date="2020-01" db="EMBL/GenBank/DDBJ databases">
        <authorList>
            <person name="Meier V. D."/>
            <person name="Meier V D."/>
        </authorList>
    </citation>
    <scope>NUCLEOTIDE SEQUENCE</scope>
    <source>
        <strain evidence="2">HLG_WM_MAG_08</strain>
    </source>
</reference>
<dbReference type="NCBIfam" id="TIGR00231">
    <property type="entry name" value="small_GTP"/>
    <property type="match status" value="1"/>
</dbReference>
<dbReference type="SMART" id="SM00173">
    <property type="entry name" value="RAS"/>
    <property type="match status" value="1"/>
</dbReference>
<protein>
    <submittedName>
        <fullName evidence="2">GTP-binding protein</fullName>
    </submittedName>
</protein>
<evidence type="ECO:0000313" key="2">
    <source>
        <dbReference type="EMBL" id="CAA6806354.1"/>
    </source>
</evidence>
<dbReference type="InterPro" id="IPR005225">
    <property type="entry name" value="Small_GTP-bd"/>
</dbReference>
<dbReference type="PANTHER" id="PTHR47978">
    <property type="match status" value="1"/>
</dbReference>
<dbReference type="InterPro" id="IPR027417">
    <property type="entry name" value="P-loop_NTPase"/>
</dbReference>
<dbReference type="PRINTS" id="PR00449">
    <property type="entry name" value="RASTRNSFRMNG"/>
</dbReference>
<proteinExistence type="predicted"/>
<dbReference type="GO" id="GO:0005525">
    <property type="term" value="F:GTP binding"/>
    <property type="evidence" value="ECO:0007669"/>
    <property type="project" value="InterPro"/>
</dbReference>
<sequence length="176" mass="19295">MIQKKICMLGSFSVGKTSLVKQYVESVFSDKYHTTLGVKVDKKQLTVQGQAMTLMLWDIAGDDDFFKVRPTHLRGMAGTIIVIDGTRRYTFDVAMSLYKMVKALPDGHNIPVVFALNKADMKSQWVLSEEMLLVLKETGSAVIESSAKDDLGVDELFSTLAGKLVLTGNISKGAIG</sequence>
<dbReference type="Pfam" id="PF00071">
    <property type="entry name" value="Ras"/>
    <property type="match status" value="1"/>
</dbReference>
<dbReference type="AlphaFoldDB" id="A0A6S6SSW7"/>
<dbReference type="SUPFAM" id="SSF52540">
    <property type="entry name" value="P-loop containing nucleoside triphosphate hydrolases"/>
    <property type="match status" value="1"/>
</dbReference>
<dbReference type="Gene3D" id="3.40.50.300">
    <property type="entry name" value="P-loop containing nucleotide triphosphate hydrolases"/>
    <property type="match status" value="1"/>
</dbReference>
<dbReference type="SMART" id="SM00175">
    <property type="entry name" value="RAB"/>
    <property type="match status" value="1"/>
</dbReference>
<dbReference type="InterPro" id="IPR001806">
    <property type="entry name" value="Small_GTPase"/>
</dbReference>
<gene>
    <name evidence="2" type="ORF">HELGO_WM32311</name>
</gene>
<dbReference type="EMBL" id="CACVAV010000103">
    <property type="protein sequence ID" value="CAA6806354.1"/>
    <property type="molecule type" value="Genomic_DNA"/>
</dbReference>
<name>A0A6S6SSW7_9GAMM</name>
<keyword evidence="1" id="KW-0547">Nucleotide-binding</keyword>
<organism evidence="2">
    <name type="scientific">uncultured Thiotrichaceae bacterium</name>
    <dbReference type="NCBI Taxonomy" id="298394"/>
    <lineage>
        <taxon>Bacteria</taxon>
        <taxon>Pseudomonadati</taxon>
        <taxon>Pseudomonadota</taxon>
        <taxon>Gammaproteobacteria</taxon>
        <taxon>Thiotrichales</taxon>
        <taxon>Thiotrichaceae</taxon>
        <taxon>environmental samples</taxon>
    </lineage>
</organism>
<dbReference type="GO" id="GO:0003924">
    <property type="term" value="F:GTPase activity"/>
    <property type="evidence" value="ECO:0007669"/>
    <property type="project" value="InterPro"/>
</dbReference>
<dbReference type="CDD" id="cd00154">
    <property type="entry name" value="Rab"/>
    <property type="match status" value="1"/>
</dbReference>
<dbReference type="PROSITE" id="PS51421">
    <property type="entry name" value="RAS"/>
    <property type="match status" value="1"/>
</dbReference>
<evidence type="ECO:0000256" key="1">
    <source>
        <dbReference type="ARBA" id="ARBA00022741"/>
    </source>
</evidence>
<dbReference type="PROSITE" id="PS51419">
    <property type="entry name" value="RAB"/>
    <property type="match status" value="1"/>
</dbReference>